<accession>A0A2D1GPZ6</accession>
<dbReference type="EMBL" id="MG049919">
    <property type="protein sequence ID" value="ATN94080.1"/>
    <property type="molecule type" value="Genomic_DNA"/>
</dbReference>
<evidence type="ECO:0000313" key="2">
    <source>
        <dbReference type="Proteomes" id="UP000228981"/>
    </source>
</evidence>
<proteinExistence type="predicted"/>
<organism evidence="1 2">
    <name type="scientific">Shigella phage vB_SflS-ISF001</name>
    <dbReference type="NCBI Taxonomy" id="2048005"/>
    <lineage>
        <taxon>Viruses</taxon>
        <taxon>Duplodnaviria</taxon>
        <taxon>Heunggongvirae</taxon>
        <taxon>Uroviricota</taxon>
        <taxon>Caudoviricetes</taxon>
        <taxon>Drexlerviridae</taxon>
        <taxon>Tunavirinae</taxon>
        <taxon>Tunavirus</taxon>
        <taxon>Tunavirus ISF001</taxon>
    </lineage>
</organism>
<keyword evidence="2" id="KW-1185">Reference proteome</keyword>
<dbReference type="Proteomes" id="UP000228981">
    <property type="component" value="Segment"/>
</dbReference>
<protein>
    <submittedName>
        <fullName evidence="1">Uncharacterized protein</fullName>
    </submittedName>
</protein>
<sequence>MSNIFLVVRVYIHYNGTSSEIPTLYSKADGWTEVSAVAIEKKIAEMYGDTCEFEVREYGKLTNESYRWADV</sequence>
<name>A0A2D1GPZ6_9CAUD</name>
<reference evidence="1 2" key="1">
    <citation type="submission" date="2017-10" db="EMBL/GenBank/DDBJ databases">
        <title>Comparative genomic analysis of a novel S. flexneri bacteriophage vB_SflS-ISF001.</title>
        <authorList>
            <person name="Shahin K."/>
            <person name="Bouzari M."/>
            <person name="Wang R."/>
        </authorList>
    </citation>
    <scope>NUCLEOTIDE SEQUENCE [LARGE SCALE GENOMIC DNA]</scope>
</reference>
<evidence type="ECO:0000313" key="1">
    <source>
        <dbReference type="EMBL" id="ATN94080.1"/>
    </source>
</evidence>
<gene>
    <name evidence="1" type="ORF">FLXISF001_002</name>
</gene>